<dbReference type="Proteomes" id="UP000006804">
    <property type="component" value="Chromosome"/>
</dbReference>
<dbReference type="InterPro" id="IPR011006">
    <property type="entry name" value="CheY-like_superfamily"/>
</dbReference>
<dbReference type="GO" id="GO:0000160">
    <property type="term" value="P:phosphorelay signal transduction system"/>
    <property type="evidence" value="ECO:0007669"/>
    <property type="project" value="InterPro"/>
</dbReference>
<dbReference type="InterPro" id="IPR011990">
    <property type="entry name" value="TPR-like_helical_dom_sf"/>
</dbReference>
<accession>F7YW21</accession>
<evidence type="ECO:0000313" key="6">
    <source>
        <dbReference type="Proteomes" id="UP000006804"/>
    </source>
</evidence>
<dbReference type="PROSITE" id="PS50110">
    <property type="entry name" value="RESPONSE_REGULATORY"/>
    <property type="match status" value="1"/>
</dbReference>
<dbReference type="PANTHER" id="PTHR44591:SF3">
    <property type="entry name" value="RESPONSE REGULATORY DOMAIN-CONTAINING PROTEIN"/>
    <property type="match status" value="1"/>
</dbReference>
<proteinExistence type="predicted"/>
<dbReference type="STRING" id="688269.Theth_0413"/>
<evidence type="ECO:0000256" key="2">
    <source>
        <dbReference type="PROSITE-ProRule" id="PRU00169"/>
    </source>
</evidence>
<dbReference type="OrthoDB" id="9790669at2"/>
<dbReference type="SUPFAM" id="SSF48452">
    <property type="entry name" value="TPR-like"/>
    <property type="match status" value="1"/>
</dbReference>
<keyword evidence="3" id="KW-0802">TPR repeat</keyword>
<dbReference type="HOGENOM" id="CLU_000445_69_6_0"/>
<dbReference type="PANTHER" id="PTHR44591">
    <property type="entry name" value="STRESS RESPONSE REGULATOR PROTEIN 1"/>
    <property type="match status" value="1"/>
</dbReference>
<feature type="modified residue" description="4-aspartylphosphate" evidence="2">
    <location>
        <position position="52"/>
    </location>
</feature>
<feature type="domain" description="Response regulatory" evidence="4">
    <location>
        <begin position="3"/>
        <end position="117"/>
    </location>
</feature>
<evidence type="ECO:0000259" key="4">
    <source>
        <dbReference type="PROSITE" id="PS50110"/>
    </source>
</evidence>
<gene>
    <name evidence="5" type="ORF">Theth_0413</name>
</gene>
<dbReference type="InterPro" id="IPR019734">
    <property type="entry name" value="TPR_rpt"/>
</dbReference>
<dbReference type="InterPro" id="IPR001789">
    <property type="entry name" value="Sig_transdc_resp-reg_receiver"/>
</dbReference>
<organism evidence="5 6">
    <name type="scientific">Pseudothermotoga thermarum DSM 5069</name>
    <dbReference type="NCBI Taxonomy" id="688269"/>
    <lineage>
        <taxon>Bacteria</taxon>
        <taxon>Thermotogati</taxon>
        <taxon>Thermotogota</taxon>
        <taxon>Thermotogae</taxon>
        <taxon>Thermotogales</taxon>
        <taxon>Thermotogaceae</taxon>
        <taxon>Pseudothermotoga</taxon>
    </lineage>
</organism>
<dbReference type="AlphaFoldDB" id="F7YW21"/>
<keyword evidence="6" id="KW-1185">Reference proteome</keyword>
<dbReference type="PATRIC" id="fig|688269.3.peg.424"/>
<reference evidence="5 6" key="1">
    <citation type="submission" date="2010-11" db="EMBL/GenBank/DDBJ databases">
        <title>The complete genome of Thermotoga thermarum DSM 5069.</title>
        <authorList>
            <consortium name="US DOE Joint Genome Institute (JGI-PGF)"/>
            <person name="Lucas S."/>
            <person name="Copeland A."/>
            <person name="Lapidus A."/>
            <person name="Bruce D."/>
            <person name="Goodwin L."/>
            <person name="Pitluck S."/>
            <person name="Kyrpides N."/>
            <person name="Mavromatis K."/>
            <person name="Ivanova N."/>
            <person name="Zeytun A."/>
            <person name="Brettin T."/>
            <person name="Detter J.C."/>
            <person name="Tapia R."/>
            <person name="Han C."/>
            <person name="Land M."/>
            <person name="Hauser L."/>
            <person name="Markowitz V."/>
            <person name="Cheng J.-F."/>
            <person name="Hugenholtz P."/>
            <person name="Woyke T."/>
            <person name="Wu D."/>
            <person name="Spring S."/>
            <person name="Schroeder M."/>
            <person name="Brambilla E."/>
            <person name="Klenk H.-P."/>
            <person name="Eisen J.A."/>
        </authorList>
    </citation>
    <scope>NUCLEOTIDE SEQUENCE [LARGE SCALE GENOMIC DNA]</scope>
    <source>
        <strain evidence="5 6">DSM 5069</strain>
    </source>
</reference>
<dbReference type="SUPFAM" id="SSF52172">
    <property type="entry name" value="CheY-like"/>
    <property type="match status" value="1"/>
</dbReference>
<keyword evidence="1 2" id="KW-0597">Phosphoprotein</keyword>
<dbReference type="PROSITE" id="PS50005">
    <property type="entry name" value="TPR"/>
    <property type="match status" value="1"/>
</dbReference>
<dbReference type="Pfam" id="PF00072">
    <property type="entry name" value="Response_reg"/>
    <property type="match status" value="1"/>
</dbReference>
<dbReference type="SMART" id="SM00448">
    <property type="entry name" value="REC"/>
    <property type="match status" value="1"/>
</dbReference>
<dbReference type="RefSeq" id="WP_013931731.1">
    <property type="nucleotide sequence ID" value="NC_015707.1"/>
</dbReference>
<dbReference type="EMBL" id="CP002351">
    <property type="protein sequence ID" value="AEH50508.1"/>
    <property type="molecule type" value="Genomic_DNA"/>
</dbReference>
<dbReference type="KEGG" id="tta:Theth_0413"/>
<feature type="repeat" description="TPR" evidence="3">
    <location>
        <begin position="157"/>
        <end position="190"/>
    </location>
</feature>
<evidence type="ECO:0000256" key="3">
    <source>
        <dbReference type="PROSITE-ProRule" id="PRU00339"/>
    </source>
</evidence>
<dbReference type="InterPro" id="IPR050595">
    <property type="entry name" value="Bact_response_regulator"/>
</dbReference>
<evidence type="ECO:0000256" key="1">
    <source>
        <dbReference type="ARBA" id="ARBA00022553"/>
    </source>
</evidence>
<protein>
    <submittedName>
        <fullName evidence="5">Response regulator receiver protein</fullName>
    </submittedName>
</protein>
<name>F7YW21_9THEM</name>
<dbReference type="eggNOG" id="COG0745">
    <property type="taxonomic scope" value="Bacteria"/>
</dbReference>
<sequence precursor="true">MANILVVDDERNVRVLIKRILEEQGHHVLTVATGEEALVELKKNSYDLLILDLKLPGISGVELLKRMTNEGLSLPTLIVSAITNAAPIVEAMKYGACDYLSKPFPSQDLIKKVDELLRKDEITYEKLVRRIEEKLSHGRYDVAEKMARNLFAIHPSAESHYIYAMVLKKMGNDELAYKHLKAALALDPNHKKALEEISSYEQEN</sequence>
<dbReference type="Gene3D" id="1.25.40.10">
    <property type="entry name" value="Tetratricopeptide repeat domain"/>
    <property type="match status" value="1"/>
</dbReference>
<dbReference type="Gene3D" id="3.40.50.2300">
    <property type="match status" value="1"/>
</dbReference>
<evidence type="ECO:0000313" key="5">
    <source>
        <dbReference type="EMBL" id="AEH50508.1"/>
    </source>
</evidence>